<gene>
    <name evidence="1" type="ORF">R3P38DRAFT_3188896</name>
</gene>
<proteinExistence type="predicted"/>
<protein>
    <submittedName>
        <fullName evidence="1">Uncharacterized protein</fullName>
    </submittedName>
</protein>
<keyword evidence="2" id="KW-1185">Reference proteome</keyword>
<comment type="caution">
    <text evidence="1">The sequence shown here is derived from an EMBL/GenBank/DDBJ whole genome shotgun (WGS) entry which is preliminary data.</text>
</comment>
<evidence type="ECO:0000313" key="2">
    <source>
        <dbReference type="Proteomes" id="UP001362999"/>
    </source>
</evidence>
<evidence type="ECO:0000313" key="1">
    <source>
        <dbReference type="EMBL" id="KAK7029971.1"/>
    </source>
</evidence>
<dbReference type="EMBL" id="JAWWNJ010000026">
    <property type="protein sequence ID" value="KAK7029971.1"/>
    <property type="molecule type" value="Genomic_DNA"/>
</dbReference>
<name>A0AAW0BUS6_9AGAR</name>
<accession>A0AAW0BUS6</accession>
<reference evidence="1 2" key="1">
    <citation type="journal article" date="2024" name="J Genomics">
        <title>Draft genome sequencing and assembly of Favolaschia claudopus CIRM-BRFM 2984 isolated from oak limbs.</title>
        <authorList>
            <person name="Navarro D."/>
            <person name="Drula E."/>
            <person name="Chaduli D."/>
            <person name="Cazenave R."/>
            <person name="Ahrendt S."/>
            <person name="Wang J."/>
            <person name="Lipzen A."/>
            <person name="Daum C."/>
            <person name="Barry K."/>
            <person name="Grigoriev I.V."/>
            <person name="Favel A."/>
            <person name="Rosso M.N."/>
            <person name="Martin F."/>
        </authorList>
    </citation>
    <scope>NUCLEOTIDE SEQUENCE [LARGE SCALE GENOMIC DNA]</scope>
    <source>
        <strain evidence="1 2">CIRM-BRFM 2984</strain>
    </source>
</reference>
<organism evidence="1 2">
    <name type="scientific">Favolaschia claudopus</name>
    <dbReference type="NCBI Taxonomy" id="2862362"/>
    <lineage>
        <taxon>Eukaryota</taxon>
        <taxon>Fungi</taxon>
        <taxon>Dikarya</taxon>
        <taxon>Basidiomycota</taxon>
        <taxon>Agaricomycotina</taxon>
        <taxon>Agaricomycetes</taxon>
        <taxon>Agaricomycetidae</taxon>
        <taxon>Agaricales</taxon>
        <taxon>Marasmiineae</taxon>
        <taxon>Mycenaceae</taxon>
        <taxon>Favolaschia</taxon>
    </lineage>
</organism>
<sequence>MSAPATASFLNADGSKKAELSEMIVHLQAIARHTSMAQANLSTLLGGESVTQVAFVEGTAESPSTVAARYENQIKGSFYWVVLVGRNPGLYPSADAANRQVLGVPNNSWLRKQGFEAALEHYRDNYPHNVKKLVEEGAEDVGPA</sequence>
<dbReference type="Proteomes" id="UP001362999">
    <property type="component" value="Unassembled WGS sequence"/>
</dbReference>
<dbReference type="AlphaFoldDB" id="A0AAW0BUS6"/>